<protein>
    <submittedName>
        <fullName evidence="4">LuxR family transcriptional regulator</fullName>
    </submittedName>
</protein>
<keyword evidence="1" id="KW-0547">Nucleotide-binding</keyword>
<dbReference type="InterPro" id="IPR036388">
    <property type="entry name" value="WH-like_DNA-bd_sf"/>
</dbReference>
<dbReference type="PROSITE" id="PS50043">
    <property type="entry name" value="HTH_LUXR_2"/>
    <property type="match status" value="1"/>
</dbReference>
<dbReference type="PRINTS" id="PR00038">
    <property type="entry name" value="HTHLUXR"/>
</dbReference>
<feature type="domain" description="HTH luxR-type" evidence="3">
    <location>
        <begin position="835"/>
        <end position="900"/>
    </location>
</feature>
<evidence type="ECO:0000256" key="2">
    <source>
        <dbReference type="ARBA" id="ARBA00022840"/>
    </source>
</evidence>
<dbReference type="SUPFAM" id="SSF46894">
    <property type="entry name" value="C-terminal effector domain of the bipartite response regulators"/>
    <property type="match status" value="1"/>
</dbReference>
<dbReference type="Pfam" id="PF00196">
    <property type="entry name" value="GerE"/>
    <property type="match status" value="1"/>
</dbReference>
<organism evidence="4 5">
    <name type="scientific">Pseudonocardia zijingensis</name>
    <dbReference type="NCBI Taxonomy" id="153376"/>
    <lineage>
        <taxon>Bacteria</taxon>
        <taxon>Bacillati</taxon>
        <taxon>Actinomycetota</taxon>
        <taxon>Actinomycetes</taxon>
        <taxon>Pseudonocardiales</taxon>
        <taxon>Pseudonocardiaceae</taxon>
        <taxon>Pseudonocardia</taxon>
    </lineage>
</organism>
<comment type="caution">
    <text evidence="4">The sequence shown here is derived from an EMBL/GenBank/DDBJ whole genome shotgun (WGS) entry which is preliminary data.</text>
</comment>
<dbReference type="Pfam" id="PF13191">
    <property type="entry name" value="AAA_16"/>
    <property type="match status" value="1"/>
</dbReference>
<evidence type="ECO:0000259" key="3">
    <source>
        <dbReference type="PROSITE" id="PS50043"/>
    </source>
</evidence>
<dbReference type="Proteomes" id="UP001499967">
    <property type="component" value="Unassembled WGS sequence"/>
</dbReference>
<reference evidence="4 5" key="1">
    <citation type="journal article" date="2019" name="Int. J. Syst. Evol. Microbiol.">
        <title>The Global Catalogue of Microorganisms (GCM) 10K type strain sequencing project: providing services to taxonomists for standard genome sequencing and annotation.</title>
        <authorList>
            <consortium name="The Broad Institute Genomics Platform"/>
            <consortium name="The Broad Institute Genome Sequencing Center for Infectious Disease"/>
            <person name="Wu L."/>
            <person name="Ma J."/>
        </authorList>
    </citation>
    <scope>NUCLEOTIDE SEQUENCE [LARGE SCALE GENOMIC DNA]</scope>
    <source>
        <strain evidence="4 5">JCM 11117</strain>
    </source>
</reference>
<dbReference type="InterPro" id="IPR041664">
    <property type="entry name" value="AAA_16"/>
</dbReference>
<gene>
    <name evidence="4" type="ORF">GCM10009559_75690</name>
</gene>
<dbReference type="InterPro" id="IPR016032">
    <property type="entry name" value="Sig_transdc_resp-reg_C-effctor"/>
</dbReference>
<dbReference type="InterPro" id="IPR000792">
    <property type="entry name" value="Tscrpt_reg_LuxR_C"/>
</dbReference>
<keyword evidence="5" id="KW-1185">Reference proteome</keyword>
<dbReference type="InterPro" id="IPR011990">
    <property type="entry name" value="TPR-like_helical_dom_sf"/>
</dbReference>
<dbReference type="PANTHER" id="PTHR16305:SF35">
    <property type="entry name" value="TRANSCRIPTIONAL ACTIVATOR DOMAIN"/>
    <property type="match status" value="1"/>
</dbReference>
<sequence>MLDQLIGAVRAGESRPLVVHGEPGVGKTALLDYVGVQALGYHVLRGSGVQSEMELPFAGLHQLCAPLLAGLDMLPQPQREALRTAFGMSAGITPDRFLVGLAVLGLLSDAAQERPLMCLVDDYQWLDRTSAQVLAFVARRLGTEAVGLIVATRVVDGDLGGLPALEVGGLRPADAGALLDTVLVRPVDAQVRDRIIAETRGNPLALLELPRGLTPAELAGGFGLPGAVTLSSSIEGSFAREVGALPDPSRRLLLVAAADPSGDPALVWRAAALLGIGPDAGVPAAEAGLVELGVRIRFRHPLTRSAVYRSASPEERRQIHRALAEATDSQSDPDRRAWHRAQAVSGTDEEVAAELEHSANRARARGGLAAAAAFLLRTATLTLDPAKRAARALAAAETHIHAGALDTAHDLLAMADTEPLDDRQRAQADMIRAQLAFVTNRGSDAPPLLLKAATRLGPVDPGLSRATHLDAVCAAIFAGRLAGEGAGVLEIARAARAAPPPSDDETRVPDLLLDGTLASYTHGYAAGLPSLRAALAGFGTGMSAEEELHWLFLATTTTLRLWDDGRWDTLSARHVQLARELGSLTELPLALTTRGYMLLFAGDLDGATALAGEAQAIGDATGATLAPYGALGVAAFRGDAAAVSDLHEAALRDVTRRGEGVGITFAEWARALLGNGLGHYDDALSAAQRGTAYAPDPGSLIFPAVELFEAAARTDQVGAASEVFDRFTEMTTASGTDWALGLQARSQALLTVGDAADGLYRDAIAHLGRTRLRAELARTHLLYGEWLRRMRRHNAAREQLRTAHTMLESMGMTAFAERANRELRAAGGAVRKRTDASRYDELTAQETQIARMARDGLSNPEIASRLFISAHTVQYHLRKVFTKLGVTSRSQLDRALPDSRGA</sequence>
<accession>A0ABN1NGS8</accession>
<keyword evidence="2" id="KW-0067">ATP-binding</keyword>
<dbReference type="Gene3D" id="1.10.10.10">
    <property type="entry name" value="Winged helix-like DNA-binding domain superfamily/Winged helix DNA-binding domain"/>
    <property type="match status" value="1"/>
</dbReference>
<evidence type="ECO:0000256" key="1">
    <source>
        <dbReference type="ARBA" id="ARBA00022741"/>
    </source>
</evidence>
<dbReference type="InterPro" id="IPR027417">
    <property type="entry name" value="P-loop_NTPase"/>
</dbReference>
<name>A0ABN1NGS8_9PSEU</name>
<proteinExistence type="predicted"/>
<dbReference type="PANTHER" id="PTHR16305">
    <property type="entry name" value="TESTICULAR SOLUBLE ADENYLYL CYCLASE"/>
    <property type="match status" value="1"/>
</dbReference>
<dbReference type="Gene3D" id="1.25.40.10">
    <property type="entry name" value="Tetratricopeptide repeat domain"/>
    <property type="match status" value="1"/>
</dbReference>
<evidence type="ECO:0000313" key="4">
    <source>
        <dbReference type="EMBL" id="GAA0907118.1"/>
    </source>
</evidence>
<evidence type="ECO:0000313" key="5">
    <source>
        <dbReference type="Proteomes" id="UP001499967"/>
    </source>
</evidence>
<dbReference type="EMBL" id="BAAAHP010000306">
    <property type="protein sequence ID" value="GAA0907118.1"/>
    <property type="molecule type" value="Genomic_DNA"/>
</dbReference>
<dbReference type="CDD" id="cd06170">
    <property type="entry name" value="LuxR_C_like"/>
    <property type="match status" value="1"/>
</dbReference>
<dbReference type="SMART" id="SM00421">
    <property type="entry name" value="HTH_LUXR"/>
    <property type="match status" value="1"/>
</dbReference>
<dbReference type="SUPFAM" id="SSF52540">
    <property type="entry name" value="P-loop containing nucleoside triphosphate hydrolases"/>
    <property type="match status" value="1"/>
</dbReference>